<accession>A0AAV0Y6Q9</accession>
<sequence length="150" mass="17673">MLIKQYGIDGQFMDKTSDHFQNEILNLPLETEEKLDAFEKNLLNNDFRTKMISELKRYSRNSLPSTIRSIMRYVFKDNLLEKYSYKGFKKKKVFYTLSICSVIFEAIKHMKKFSKFDAIDVETPLRTFISGAKFRDTSKKSQLDTHNSSV</sequence>
<dbReference type="PANTHER" id="PTHR34153:SF2">
    <property type="entry name" value="SI:CH211-262H13.3-RELATED"/>
    <property type="match status" value="1"/>
</dbReference>
<evidence type="ECO:0000259" key="1">
    <source>
        <dbReference type="Pfam" id="PF16064"/>
    </source>
</evidence>
<keyword evidence="3" id="KW-1185">Reference proteome</keyword>
<proteinExistence type="predicted"/>
<dbReference type="Proteomes" id="UP001160148">
    <property type="component" value="Unassembled WGS sequence"/>
</dbReference>
<dbReference type="Pfam" id="PF16064">
    <property type="entry name" value="DUF4806"/>
    <property type="match status" value="1"/>
</dbReference>
<reference evidence="2 3" key="1">
    <citation type="submission" date="2023-01" db="EMBL/GenBank/DDBJ databases">
        <authorList>
            <person name="Whitehead M."/>
        </authorList>
    </citation>
    <scope>NUCLEOTIDE SEQUENCE [LARGE SCALE GENOMIC DNA]</scope>
</reference>
<organism evidence="2 3">
    <name type="scientific">Macrosiphum euphorbiae</name>
    <name type="common">potato aphid</name>
    <dbReference type="NCBI Taxonomy" id="13131"/>
    <lineage>
        <taxon>Eukaryota</taxon>
        <taxon>Metazoa</taxon>
        <taxon>Ecdysozoa</taxon>
        <taxon>Arthropoda</taxon>
        <taxon>Hexapoda</taxon>
        <taxon>Insecta</taxon>
        <taxon>Pterygota</taxon>
        <taxon>Neoptera</taxon>
        <taxon>Paraneoptera</taxon>
        <taxon>Hemiptera</taxon>
        <taxon>Sternorrhyncha</taxon>
        <taxon>Aphidomorpha</taxon>
        <taxon>Aphidoidea</taxon>
        <taxon>Aphididae</taxon>
        <taxon>Macrosiphini</taxon>
        <taxon>Macrosiphum</taxon>
    </lineage>
</organism>
<feature type="domain" description="DUF4806" evidence="1">
    <location>
        <begin position="26"/>
        <end position="101"/>
    </location>
</feature>
<dbReference type="PANTHER" id="PTHR34153">
    <property type="entry name" value="SI:CH211-262H13.3-RELATED-RELATED"/>
    <property type="match status" value="1"/>
</dbReference>
<dbReference type="InterPro" id="IPR032071">
    <property type="entry name" value="DUF4806"/>
</dbReference>
<comment type="caution">
    <text evidence="2">The sequence shown here is derived from an EMBL/GenBank/DDBJ whole genome shotgun (WGS) entry which is preliminary data.</text>
</comment>
<protein>
    <recommendedName>
        <fullName evidence="1">DUF4806 domain-containing protein</fullName>
    </recommendedName>
</protein>
<gene>
    <name evidence="2" type="ORF">MEUPH1_LOCUS28982</name>
</gene>
<evidence type="ECO:0000313" key="3">
    <source>
        <dbReference type="Proteomes" id="UP001160148"/>
    </source>
</evidence>
<evidence type="ECO:0000313" key="2">
    <source>
        <dbReference type="EMBL" id="CAI6375489.1"/>
    </source>
</evidence>
<name>A0AAV0Y6Q9_9HEMI</name>
<dbReference type="AlphaFoldDB" id="A0AAV0Y6Q9"/>
<dbReference type="EMBL" id="CARXXK010001345">
    <property type="protein sequence ID" value="CAI6375489.1"/>
    <property type="molecule type" value="Genomic_DNA"/>
</dbReference>